<gene>
    <name evidence="2" type="ORF">MPDQ_007692</name>
</gene>
<feature type="compositionally biased region" description="Polar residues" evidence="1">
    <location>
        <begin position="303"/>
        <end position="320"/>
    </location>
</feature>
<feature type="region of interest" description="Disordered" evidence="1">
    <location>
        <begin position="623"/>
        <end position="692"/>
    </location>
</feature>
<feature type="region of interest" description="Disordered" evidence="1">
    <location>
        <begin position="295"/>
        <end position="333"/>
    </location>
</feature>
<evidence type="ECO:0000256" key="1">
    <source>
        <dbReference type="SAM" id="MobiDB-lite"/>
    </source>
</evidence>
<feature type="region of interest" description="Disordered" evidence="1">
    <location>
        <begin position="562"/>
        <end position="595"/>
    </location>
</feature>
<dbReference type="PANTHER" id="PTHR23242:SF9">
    <property type="entry name" value="TRANSCRIPTION FACTOR HOXA13"/>
    <property type="match status" value="1"/>
</dbReference>
<dbReference type="PANTHER" id="PTHR23242">
    <property type="entry name" value="TRANSCRIPTION FACTOR HOXA13"/>
    <property type="match status" value="1"/>
</dbReference>
<dbReference type="AlphaFoldDB" id="A0A507QVS7"/>
<protein>
    <recommendedName>
        <fullName evidence="4">Transcription factor hoxa13</fullName>
    </recommendedName>
</protein>
<feature type="compositionally biased region" description="Polar residues" evidence="1">
    <location>
        <begin position="584"/>
        <end position="595"/>
    </location>
</feature>
<organism evidence="2 3">
    <name type="scientific">Monascus purpureus</name>
    <name type="common">Red mold</name>
    <name type="synonym">Monascus anka</name>
    <dbReference type="NCBI Taxonomy" id="5098"/>
    <lineage>
        <taxon>Eukaryota</taxon>
        <taxon>Fungi</taxon>
        <taxon>Dikarya</taxon>
        <taxon>Ascomycota</taxon>
        <taxon>Pezizomycotina</taxon>
        <taxon>Eurotiomycetes</taxon>
        <taxon>Eurotiomycetidae</taxon>
        <taxon>Eurotiales</taxon>
        <taxon>Aspergillaceae</taxon>
        <taxon>Monascus</taxon>
    </lineage>
</organism>
<evidence type="ECO:0008006" key="4">
    <source>
        <dbReference type="Google" id="ProtNLM"/>
    </source>
</evidence>
<dbReference type="EMBL" id="VIFY01000085">
    <property type="protein sequence ID" value="TQB71221.1"/>
    <property type="molecule type" value="Genomic_DNA"/>
</dbReference>
<name>A0A507QVS7_MONPU</name>
<sequence length="692" mass="77284">METLGSGNDDFPSGLEKLHGHFETDLEIKQRRSYVRWTVGLVVRLCIWYTLLTPFLRCPSRLSGLTDSSPWVCKPYIVARSCIEPHLQPYYDAYAAPYVDLARPYVKVLNEQVYSPTVKATKKGYDIYGAPALERAEKYGYEKWESYVAPQLESTKESLHGAYKATVGPYVQHVGVELSPYYRTLSDYLSRAYWRVIEPLYAHAGPFIGKTYASGQDVLATTVLPHVGGLWSSTVYFVNNSLWPIITGLYSKNVEPQLVKIGQKLASYKEGKRLRPVVDEAESLFEPQVPATVSTEAVHEPEITSQTLTQETASTKTPCSPSDRVGQSREETASALQEWQKRFTAAAGKGAEDLRERVTEIVDGNVARSALSHGANLVLELENAVGDELSTIKLRINASVESLPFEEVPAEEEKKVQEDLNRVIKEAAIAIRDRTHALREWYNSFDQDLTDRVSAAIDSTLHVLDSIRDLGLQDVGMRWARTDGVTFEDWGRYHAIKSQFDDWRDEVRLAGLQHEKLDETRTLASEILDHGMDIAKAAARELPRLRDVGIWKIAARELSDNFETRFEPPPPLPKPVDGSDQESNDTISTSDTVTLETLPVFESAHVTLDADSTTAEDEILGTEFDETVPVDNPIPTQDQHPLHISEEAEPTQEPALVPSTAPTEEAFENTGVPNHLSENEASQAPPKHTPEL</sequence>
<evidence type="ECO:0000313" key="3">
    <source>
        <dbReference type="Proteomes" id="UP000319663"/>
    </source>
</evidence>
<dbReference type="STRING" id="5098.A0A507QVS7"/>
<reference evidence="2 3" key="1">
    <citation type="submission" date="2019-06" db="EMBL/GenBank/DDBJ databases">
        <title>Wine fermentation using esterase from Monascus purpureus.</title>
        <authorList>
            <person name="Geng C."/>
            <person name="Zhang Y."/>
        </authorList>
    </citation>
    <scope>NUCLEOTIDE SEQUENCE [LARGE SCALE GENOMIC DNA]</scope>
    <source>
        <strain evidence="2">HQ1</strain>
    </source>
</reference>
<dbReference type="Proteomes" id="UP000319663">
    <property type="component" value="Unassembled WGS sequence"/>
</dbReference>
<proteinExistence type="predicted"/>
<evidence type="ECO:0000313" key="2">
    <source>
        <dbReference type="EMBL" id="TQB71221.1"/>
    </source>
</evidence>
<accession>A0A507QVS7</accession>
<dbReference type="OrthoDB" id="3260408at2759"/>
<keyword evidence="3" id="KW-1185">Reference proteome</keyword>
<comment type="caution">
    <text evidence="2">The sequence shown here is derived from an EMBL/GenBank/DDBJ whole genome shotgun (WGS) entry which is preliminary data.</text>
</comment>